<dbReference type="InterPro" id="IPR041698">
    <property type="entry name" value="Methyltransf_25"/>
</dbReference>
<dbReference type="GO" id="GO:0032259">
    <property type="term" value="P:methylation"/>
    <property type="evidence" value="ECO:0007669"/>
    <property type="project" value="UniProtKB-KW"/>
</dbReference>
<dbReference type="OrthoDB" id="9800454at2"/>
<evidence type="ECO:0000313" key="6">
    <source>
        <dbReference type="Proteomes" id="UP000011744"/>
    </source>
</evidence>
<dbReference type="InterPro" id="IPR029063">
    <property type="entry name" value="SAM-dependent_MTases_sf"/>
</dbReference>
<dbReference type="PANTHER" id="PTHR43464:SF19">
    <property type="entry name" value="UBIQUINONE BIOSYNTHESIS O-METHYLTRANSFERASE, MITOCHONDRIAL"/>
    <property type="match status" value="1"/>
</dbReference>
<accession>M2YBY9</accession>
<dbReference type="PANTHER" id="PTHR43464">
    <property type="entry name" value="METHYLTRANSFERASE"/>
    <property type="match status" value="1"/>
</dbReference>
<dbReference type="RefSeq" id="WP_008616158.1">
    <property type="nucleotide sequence ID" value="NZ_AONQ01000016.1"/>
</dbReference>
<name>M2YBY9_9PROT</name>
<dbReference type="EMBL" id="AONQ01000016">
    <property type="protein sequence ID" value="EME70521.1"/>
    <property type="molecule type" value="Genomic_DNA"/>
</dbReference>
<dbReference type="Gene3D" id="3.40.50.150">
    <property type="entry name" value="Vaccinia Virus protein VP39"/>
    <property type="match status" value="1"/>
</dbReference>
<dbReference type="Pfam" id="PF13649">
    <property type="entry name" value="Methyltransf_25"/>
    <property type="match status" value="1"/>
</dbReference>
<dbReference type="SUPFAM" id="SSF53335">
    <property type="entry name" value="S-adenosyl-L-methionine-dependent methyltransferases"/>
    <property type="match status" value="1"/>
</dbReference>
<evidence type="ECO:0000256" key="2">
    <source>
        <dbReference type="ARBA" id="ARBA00022679"/>
    </source>
</evidence>
<dbReference type="Proteomes" id="UP000011744">
    <property type="component" value="Unassembled WGS sequence"/>
</dbReference>
<organism evidence="5 6">
    <name type="scientific">Paramagnetospirillum caucaseum</name>
    <dbReference type="NCBI Taxonomy" id="1244869"/>
    <lineage>
        <taxon>Bacteria</taxon>
        <taxon>Pseudomonadati</taxon>
        <taxon>Pseudomonadota</taxon>
        <taxon>Alphaproteobacteria</taxon>
        <taxon>Rhodospirillales</taxon>
        <taxon>Magnetospirillaceae</taxon>
        <taxon>Paramagnetospirillum</taxon>
    </lineage>
</organism>
<comment type="caution">
    <text evidence="5">The sequence shown here is derived from an EMBL/GenBank/DDBJ whole genome shotgun (WGS) entry which is preliminary data.</text>
</comment>
<dbReference type="CDD" id="cd02440">
    <property type="entry name" value="AdoMet_MTases"/>
    <property type="match status" value="1"/>
</dbReference>
<reference evidence="5 6" key="1">
    <citation type="journal article" date="2014" name="Genome Announc.">
        <title>Draft Genome Sequence of Magnetospirillum sp. Strain SO-1, a Freshwater Magnetotactic Bacterium Isolated from the Ol'khovka River, Russia.</title>
        <authorList>
            <person name="Grouzdev D.S."/>
            <person name="Dziuba M.V."/>
            <person name="Sukhacheva M.S."/>
            <person name="Mardanov A.V."/>
            <person name="Beletskiy A.V."/>
            <person name="Kuznetsov B.B."/>
            <person name="Skryabin K.G."/>
        </authorList>
    </citation>
    <scope>NUCLEOTIDE SEQUENCE [LARGE SCALE GENOMIC DNA]</scope>
    <source>
        <strain evidence="5 6">SO-1</strain>
    </source>
</reference>
<keyword evidence="3" id="KW-0949">S-adenosyl-L-methionine</keyword>
<keyword evidence="2 5" id="KW-0808">Transferase</keyword>
<evidence type="ECO:0000259" key="4">
    <source>
        <dbReference type="Pfam" id="PF13649"/>
    </source>
</evidence>
<dbReference type="GO" id="GO:0008168">
    <property type="term" value="F:methyltransferase activity"/>
    <property type="evidence" value="ECO:0007669"/>
    <property type="project" value="UniProtKB-KW"/>
</dbReference>
<dbReference type="PATRIC" id="fig|1244869.3.peg.1581"/>
<keyword evidence="6" id="KW-1185">Reference proteome</keyword>
<proteinExistence type="predicted"/>
<protein>
    <submittedName>
        <fullName evidence="5">Putative methyltransferase (Methylase)</fullName>
    </submittedName>
</protein>
<evidence type="ECO:0000313" key="5">
    <source>
        <dbReference type="EMBL" id="EME70521.1"/>
    </source>
</evidence>
<gene>
    <name evidence="5" type="ORF">H261_07823</name>
</gene>
<evidence type="ECO:0000256" key="3">
    <source>
        <dbReference type="ARBA" id="ARBA00022691"/>
    </source>
</evidence>
<dbReference type="AlphaFoldDB" id="M2YBY9"/>
<sequence>MNNADAWGLDGVLDFFDTERSNTGQVYASEWFFLKDRMREGMRVLDVGCAQGGFASVLAEHLKDFRYTGIDINPAMIERARARHPGHTFQTITEDADWACLGDETFDLVLVLGILHLHEGWRRTIAQAWSHTAGCLLMDLRETEGPTIEDKARSYFRMDFGGKDERYASTTLPYVLINSAEALETVRRLTPGARRTSHYGYLHPASASASVPVDGVMTNVWCVER</sequence>
<dbReference type="eggNOG" id="COG2226">
    <property type="taxonomic scope" value="Bacteria"/>
</dbReference>
<evidence type="ECO:0000256" key="1">
    <source>
        <dbReference type="ARBA" id="ARBA00022603"/>
    </source>
</evidence>
<keyword evidence="1 5" id="KW-0489">Methyltransferase</keyword>
<dbReference type="STRING" id="1244869.H261_07823"/>
<feature type="domain" description="Methyltransferase" evidence="4">
    <location>
        <begin position="44"/>
        <end position="130"/>
    </location>
</feature>